<feature type="compositionally biased region" description="Basic and acidic residues" evidence="1">
    <location>
        <begin position="156"/>
        <end position="169"/>
    </location>
</feature>
<feature type="compositionally biased region" description="Acidic residues" evidence="1">
    <location>
        <begin position="101"/>
        <end position="111"/>
    </location>
</feature>
<dbReference type="GO" id="GO:0005829">
    <property type="term" value="C:cytosol"/>
    <property type="evidence" value="ECO:0007669"/>
    <property type="project" value="TreeGrafter"/>
</dbReference>
<evidence type="ECO:0000259" key="2">
    <source>
        <dbReference type="Pfam" id="PF22918"/>
    </source>
</evidence>
<evidence type="ECO:0000313" key="3">
    <source>
        <dbReference type="EMBL" id="AFK47869.1"/>
    </source>
</evidence>
<dbReference type="PANTHER" id="PTHR12305">
    <property type="entry name" value="PHOSPHATASE WITH HOMOLOGY TO TENSIN"/>
    <property type="match status" value="1"/>
</dbReference>
<proteinExistence type="evidence at transcript level"/>
<dbReference type="EMBL" id="BT148075">
    <property type="protein sequence ID" value="AFK47869.1"/>
    <property type="molecule type" value="mRNA"/>
</dbReference>
<organism evidence="3">
    <name type="scientific">Lotus japonicus</name>
    <name type="common">Lotus corniculatus var. japonicus</name>
    <dbReference type="NCBI Taxonomy" id="34305"/>
    <lineage>
        <taxon>Eukaryota</taxon>
        <taxon>Viridiplantae</taxon>
        <taxon>Streptophyta</taxon>
        <taxon>Embryophyta</taxon>
        <taxon>Tracheophyta</taxon>
        <taxon>Spermatophyta</taxon>
        <taxon>Magnoliopsida</taxon>
        <taxon>eudicotyledons</taxon>
        <taxon>Gunneridae</taxon>
        <taxon>Pentapetalae</taxon>
        <taxon>rosids</taxon>
        <taxon>fabids</taxon>
        <taxon>Fabales</taxon>
        <taxon>Fabaceae</taxon>
        <taxon>Papilionoideae</taxon>
        <taxon>50 kb inversion clade</taxon>
        <taxon>NPAAA clade</taxon>
        <taxon>Hologalegina</taxon>
        <taxon>robinioid clade</taxon>
        <taxon>Loteae</taxon>
        <taxon>Lotus</taxon>
    </lineage>
</organism>
<evidence type="ECO:0000256" key="1">
    <source>
        <dbReference type="SAM" id="MobiDB-lite"/>
    </source>
</evidence>
<feature type="region of interest" description="Disordered" evidence="1">
    <location>
        <begin position="156"/>
        <end position="180"/>
    </location>
</feature>
<dbReference type="Pfam" id="PF22918">
    <property type="entry name" value="PTEN2_C2"/>
    <property type="match status" value="1"/>
</dbReference>
<name>I3T5S7_LOTJA</name>
<feature type="compositionally biased region" description="Polar residues" evidence="1">
    <location>
        <begin position="63"/>
        <end position="92"/>
    </location>
</feature>
<dbReference type="AlphaFoldDB" id="I3T5S7"/>
<sequence length="206" mass="22408">MGTSKSFHDRQGDFYCWLNTAMTENRKVLDGSDLDGFDKRKIPAPGFQVEIVMVDYTGTLPTRTKANPASKGSDSNTSNVVAGARPTTNASESKVPRNGDDDVFSDSDEEEAKGTRRRETAAEYKYMASHQASEATTDHVGMLTHTADQLSLQHAEHMKNEESNTDKLKHTGPSTTNMESAGASEIKAIAADASVFSFGDEDFESD</sequence>
<dbReference type="GO" id="GO:0016314">
    <property type="term" value="F:phosphatidylinositol-3,4,5-trisphosphate 3-phosphatase activity"/>
    <property type="evidence" value="ECO:0007669"/>
    <property type="project" value="TreeGrafter"/>
</dbReference>
<feature type="region of interest" description="Disordered" evidence="1">
    <location>
        <begin position="63"/>
        <end position="120"/>
    </location>
</feature>
<accession>I3T5S7</accession>
<reference evidence="3" key="1">
    <citation type="submission" date="2012-05" db="EMBL/GenBank/DDBJ databases">
        <authorList>
            <person name="Krishnakumar V."/>
            <person name="Cheung F."/>
            <person name="Xiao Y."/>
            <person name="Chan A."/>
            <person name="Moskal W.A."/>
            <person name="Town C.D."/>
        </authorList>
    </citation>
    <scope>NUCLEOTIDE SEQUENCE</scope>
</reference>
<dbReference type="InterPro" id="IPR055183">
    <property type="entry name" value="PTEN2A/B_C2"/>
</dbReference>
<feature type="domain" description="PTEN2A/B C2" evidence="2">
    <location>
        <begin position="6"/>
        <end position="57"/>
    </location>
</feature>
<dbReference type="PANTHER" id="PTHR12305:SF87">
    <property type="entry name" value="PHOSPHATIDYLINOSITOL 3,4,5-TRISPHOSPHATE 3-PHOSPHATASE AND PROTEIN-TYROSINE-PHOSPHATASE PTEN2B"/>
    <property type="match status" value="1"/>
</dbReference>
<protein>
    <recommendedName>
        <fullName evidence="2">PTEN2A/B C2 domain-containing protein</fullName>
    </recommendedName>
</protein>
<dbReference type="InterPro" id="IPR051281">
    <property type="entry name" value="Dual-spec_lipid-protein_phosph"/>
</dbReference>